<dbReference type="GO" id="GO:0007166">
    <property type="term" value="P:cell surface receptor signaling pathway"/>
    <property type="evidence" value="ECO:0007669"/>
    <property type="project" value="InterPro"/>
</dbReference>
<dbReference type="AlphaFoldDB" id="R7SWC6"/>
<proteinExistence type="predicted"/>
<gene>
    <name evidence="1" type="ORF">DICSQDRAFT_162561</name>
</gene>
<dbReference type="RefSeq" id="XP_007368048.1">
    <property type="nucleotide sequence ID" value="XM_007367986.1"/>
</dbReference>
<name>R7SWC6_DICSQ</name>
<dbReference type="InterPro" id="IPR059179">
    <property type="entry name" value="MLKL-like_MCAfunc"/>
</dbReference>
<dbReference type="EMBL" id="JH719426">
    <property type="protein sequence ID" value="EJF59267.1"/>
    <property type="molecule type" value="Genomic_DNA"/>
</dbReference>
<dbReference type="CDD" id="cd21037">
    <property type="entry name" value="MLKL_NTD"/>
    <property type="match status" value="1"/>
</dbReference>
<dbReference type="KEGG" id="dsq:DICSQDRAFT_162561"/>
<evidence type="ECO:0000313" key="2">
    <source>
        <dbReference type="Proteomes" id="UP000053319"/>
    </source>
</evidence>
<evidence type="ECO:0000313" key="1">
    <source>
        <dbReference type="EMBL" id="EJF59267.1"/>
    </source>
</evidence>
<accession>R7SWC6</accession>
<reference evidence="1 2" key="1">
    <citation type="journal article" date="2012" name="Science">
        <title>The Paleozoic origin of enzymatic lignin decomposition reconstructed from 31 fungal genomes.</title>
        <authorList>
            <person name="Floudas D."/>
            <person name="Binder M."/>
            <person name="Riley R."/>
            <person name="Barry K."/>
            <person name="Blanchette R.A."/>
            <person name="Henrissat B."/>
            <person name="Martinez A.T."/>
            <person name="Otillar R."/>
            <person name="Spatafora J.W."/>
            <person name="Yadav J.S."/>
            <person name="Aerts A."/>
            <person name="Benoit I."/>
            <person name="Boyd A."/>
            <person name="Carlson A."/>
            <person name="Copeland A."/>
            <person name="Coutinho P.M."/>
            <person name="de Vries R.P."/>
            <person name="Ferreira P."/>
            <person name="Findley K."/>
            <person name="Foster B."/>
            <person name="Gaskell J."/>
            <person name="Glotzer D."/>
            <person name="Gorecki P."/>
            <person name="Heitman J."/>
            <person name="Hesse C."/>
            <person name="Hori C."/>
            <person name="Igarashi K."/>
            <person name="Jurgens J.A."/>
            <person name="Kallen N."/>
            <person name="Kersten P."/>
            <person name="Kohler A."/>
            <person name="Kuees U."/>
            <person name="Kumar T.K.A."/>
            <person name="Kuo A."/>
            <person name="LaButti K."/>
            <person name="Larrondo L.F."/>
            <person name="Lindquist E."/>
            <person name="Ling A."/>
            <person name="Lombard V."/>
            <person name="Lucas S."/>
            <person name="Lundell T."/>
            <person name="Martin R."/>
            <person name="McLaughlin D.J."/>
            <person name="Morgenstern I."/>
            <person name="Morin E."/>
            <person name="Murat C."/>
            <person name="Nagy L.G."/>
            <person name="Nolan M."/>
            <person name="Ohm R.A."/>
            <person name="Patyshakuliyeva A."/>
            <person name="Rokas A."/>
            <person name="Ruiz-Duenas F.J."/>
            <person name="Sabat G."/>
            <person name="Salamov A."/>
            <person name="Samejima M."/>
            <person name="Schmutz J."/>
            <person name="Slot J.C."/>
            <person name="St John F."/>
            <person name="Stenlid J."/>
            <person name="Sun H."/>
            <person name="Sun S."/>
            <person name="Syed K."/>
            <person name="Tsang A."/>
            <person name="Wiebenga A."/>
            <person name="Young D."/>
            <person name="Pisabarro A."/>
            <person name="Eastwood D.C."/>
            <person name="Martin F."/>
            <person name="Cullen D."/>
            <person name="Grigoriev I.V."/>
            <person name="Hibbett D.S."/>
        </authorList>
    </citation>
    <scope>NUCLEOTIDE SEQUENCE [LARGE SCALE GENOMIC DNA]</scope>
    <source>
        <strain evidence="1 2">LYAD-421 SS1</strain>
    </source>
</reference>
<dbReference type="InterPro" id="IPR036537">
    <property type="entry name" value="Adaptor_Cbl_N_dom_sf"/>
</dbReference>
<dbReference type="GeneID" id="18838166"/>
<dbReference type="OrthoDB" id="2751721at2759"/>
<dbReference type="Proteomes" id="UP000053319">
    <property type="component" value="Unassembled WGS sequence"/>
</dbReference>
<organism evidence="1 2">
    <name type="scientific">Dichomitus squalens (strain LYAD-421)</name>
    <name type="common">Western red white-rot fungus</name>
    <dbReference type="NCBI Taxonomy" id="732165"/>
    <lineage>
        <taxon>Eukaryota</taxon>
        <taxon>Fungi</taxon>
        <taxon>Dikarya</taxon>
        <taxon>Basidiomycota</taxon>
        <taxon>Agaricomycotina</taxon>
        <taxon>Agaricomycetes</taxon>
        <taxon>Polyporales</taxon>
        <taxon>Polyporaceae</taxon>
        <taxon>Dichomitus</taxon>
    </lineage>
</organism>
<dbReference type="Gene3D" id="1.20.930.20">
    <property type="entry name" value="Adaptor protein Cbl, N-terminal domain"/>
    <property type="match status" value="1"/>
</dbReference>
<protein>
    <submittedName>
        <fullName evidence="1">Uncharacterized protein</fullName>
    </submittedName>
</protein>
<sequence length="248" mass="27483">MASAVFSKLKSVSTKPLHRVSALATKARAKVGPHLPRSSTVVAGIKVSFAVATTLAPSVPYMQGIVDAASKVKEHADAMKSNRKECKKIAALTEDLARGLLAAMDDVKEEELDDPTRLNLALFEWKLQTIGEAMGQMRKENSFRRFFAKDEHAETLAEHRQTLQDAVSTFQVMQLARALPRIVRLVKKQDLVLHAVGSPSRRLPTLSVARRPRSRWRDEPVIWTARRDCKGTVNRSPSTPVPVTDDAI</sequence>
<dbReference type="HOGENOM" id="CLU_1120157_0_0_1"/>